<dbReference type="SUPFAM" id="SSF56059">
    <property type="entry name" value="Glutathione synthetase ATP-binding domain-like"/>
    <property type="match status" value="1"/>
</dbReference>
<dbReference type="InterPro" id="IPR011054">
    <property type="entry name" value="Rudment_hybrid_motif"/>
</dbReference>
<dbReference type="PANTHER" id="PTHR43472">
    <property type="entry name" value="PHOSPHORIBOSYLAMINE--GLYCINE LIGASE"/>
    <property type="match status" value="1"/>
</dbReference>
<evidence type="ECO:0000256" key="10">
    <source>
        <dbReference type="ARBA" id="ARBA00042242"/>
    </source>
</evidence>
<evidence type="ECO:0000256" key="2">
    <source>
        <dbReference type="ARBA" id="ARBA00001946"/>
    </source>
</evidence>
<evidence type="ECO:0000259" key="14">
    <source>
        <dbReference type="PROSITE" id="PS50975"/>
    </source>
</evidence>
<evidence type="ECO:0000256" key="3">
    <source>
        <dbReference type="ARBA" id="ARBA00005174"/>
    </source>
</evidence>
<gene>
    <name evidence="12 15" type="primary">purD</name>
    <name evidence="15" type="ordered locus">Minf_1728</name>
</gene>
<dbReference type="InterPro" id="IPR020560">
    <property type="entry name" value="PRibGlycinamide_synth_C-dom"/>
</dbReference>
<dbReference type="Pfam" id="PF01071">
    <property type="entry name" value="GARS_A"/>
    <property type="match status" value="1"/>
</dbReference>
<keyword evidence="8 13" id="KW-0067">ATP-binding</keyword>
<evidence type="ECO:0000256" key="11">
    <source>
        <dbReference type="ARBA" id="ARBA00042864"/>
    </source>
</evidence>
<comment type="similarity">
    <text evidence="9 12">Belongs to the GARS family.</text>
</comment>
<dbReference type="Proteomes" id="UP000009149">
    <property type="component" value="Chromosome"/>
</dbReference>
<evidence type="ECO:0000313" key="16">
    <source>
        <dbReference type="Proteomes" id="UP000009149"/>
    </source>
</evidence>
<protein>
    <recommendedName>
        <fullName evidence="4 12">Phosphoribosylamine--glycine ligase</fullName>
        <ecNumber evidence="4 12">6.3.4.13</ecNumber>
    </recommendedName>
    <alternativeName>
        <fullName evidence="12">GARS</fullName>
    </alternativeName>
    <alternativeName>
        <fullName evidence="10 12">Glycinamide ribonucleotide synthetase</fullName>
    </alternativeName>
    <alternativeName>
        <fullName evidence="11 12">Phosphoribosylglycinamide synthetase</fullName>
    </alternativeName>
</protein>
<dbReference type="Gene3D" id="3.30.470.20">
    <property type="entry name" value="ATP-grasp fold, B domain"/>
    <property type="match status" value="1"/>
</dbReference>
<dbReference type="InterPro" id="IPR000115">
    <property type="entry name" value="PRibGlycinamide_synth"/>
</dbReference>
<dbReference type="Gene3D" id="3.40.50.20">
    <property type="match status" value="1"/>
</dbReference>
<evidence type="ECO:0000256" key="8">
    <source>
        <dbReference type="ARBA" id="ARBA00022840"/>
    </source>
</evidence>
<dbReference type="eggNOG" id="COG0151">
    <property type="taxonomic scope" value="Bacteria"/>
</dbReference>
<dbReference type="PROSITE" id="PS00184">
    <property type="entry name" value="GARS"/>
    <property type="match status" value="1"/>
</dbReference>
<dbReference type="GO" id="GO:0004637">
    <property type="term" value="F:phosphoribosylamine-glycine ligase activity"/>
    <property type="evidence" value="ECO:0007669"/>
    <property type="project" value="UniProtKB-UniRule"/>
</dbReference>
<keyword evidence="6 13" id="KW-0547">Nucleotide-binding</keyword>
<dbReference type="EC" id="6.3.4.13" evidence="4 12"/>
<evidence type="ECO:0000256" key="4">
    <source>
        <dbReference type="ARBA" id="ARBA00013255"/>
    </source>
</evidence>
<dbReference type="InterPro" id="IPR013815">
    <property type="entry name" value="ATP_grasp_subdomain_1"/>
</dbReference>
<comment type="pathway">
    <text evidence="3 12">Purine metabolism; IMP biosynthesis via de novo pathway; N(1)-(5-phospho-D-ribosyl)glycinamide from 5-phospho-alpha-D-ribose 1-diphosphate: step 2/2.</text>
</comment>
<keyword evidence="5 12" id="KW-0436">Ligase</keyword>
<dbReference type="SUPFAM" id="SSF52440">
    <property type="entry name" value="PreATP-grasp domain"/>
    <property type="match status" value="1"/>
</dbReference>
<dbReference type="GO" id="GO:0046872">
    <property type="term" value="F:metal ion binding"/>
    <property type="evidence" value="ECO:0007669"/>
    <property type="project" value="InterPro"/>
</dbReference>
<evidence type="ECO:0000256" key="12">
    <source>
        <dbReference type="HAMAP-Rule" id="MF_00138"/>
    </source>
</evidence>
<organism evidence="15 16">
    <name type="scientific">Methylacidiphilum infernorum (isolate V4)</name>
    <name type="common">Methylokorus infernorum (strain V4)</name>
    <dbReference type="NCBI Taxonomy" id="481448"/>
    <lineage>
        <taxon>Bacteria</taxon>
        <taxon>Pseudomonadati</taxon>
        <taxon>Verrucomicrobiota</taxon>
        <taxon>Methylacidiphilae</taxon>
        <taxon>Methylacidiphilales</taxon>
        <taxon>Methylacidiphilaceae</taxon>
        <taxon>Methylacidiphilum (ex Ratnadevi et al. 2023)</taxon>
    </lineage>
</organism>
<dbReference type="SMART" id="SM01210">
    <property type="entry name" value="GARS_C"/>
    <property type="match status" value="1"/>
</dbReference>
<evidence type="ECO:0000256" key="5">
    <source>
        <dbReference type="ARBA" id="ARBA00022598"/>
    </source>
</evidence>
<name>B3DX73_METI4</name>
<dbReference type="InterPro" id="IPR020559">
    <property type="entry name" value="PRibGlycinamide_synth_CS"/>
</dbReference>
<comment type="catalytic activity">
    <reaction evidence="12">
        <text>5-phospho-beta-D-ribosylamine + glycine + ATP = N(1)-(5-phospho-beta-D-ribosyl)glycinamide + ADP + phosphate + H(+)</text>
        <dbReference type="Rhea" id="RHEA:17453"/>
        <dbReference type="ChEBI" id="CHEBI:15378"/>
        <dbReference type="ChEBI" id="CHEBI:30616"/>
        <dbReference type="ChEBI" id="CHEBI:43474"/>
        <dbReference type="ChEBI" id="CHEBI:57305"/>
        <dbReference type="ChEBI" id="CHEBI:58681"/>
        <dbReference type="ChEBI" id="CHEBI:143788"/>
        <dbReference type="ChEBI" id="CHEBI:456216"/>
        <dbReference type="EC" id="6.3.4.13"/>
    </reaction>
</comment>
<dbReference type="InterPro" id="IPR037123">
    <property type="entry name" value="PRibGlycinamide_synth_C_sf"/>
</dbReference>
<proteinExistence type="inferred from homology"/>
<dbReference type="PANTHER" id="PTHR43472:SF1">
    <property type="entry name" value="PHOSPHORIBOSYLAMINE--GLYCINE LIGASE, CHLOROPLASTIC"/>
    <property type="match status" value="1"/>
</dbReference>
<evidence type="ECO:0000256" key="1">
    <source>
        <dbReference type="ARBA" id="ARBA00001936"/>
    </source>
</evidence>
<sequence>MALKVLVIGGGGREHALCWALKNDPSVKEIFVAPGNGGTEEFCTNLPISVSDMDNLFQWARENRPDLTWVGPEAPLCDGIADKFHLIGLKIIGPKKRAARLEGSKAWAKEFLVHYKIPTASGHIFDNPLDALSFSKSFKFPQVIKADGLASGKGVLIAFDSSQAEQAIRKLKDQKLFGAAGKKILIEEFLEGVEMSLFLLLDGKSYKILAAVHDYKKIEDSNKGLNTGGMGAFFPSPLFDTQLKNTVEEKIIVPLMEALQKEAIDYQGVLYIGLIITRDGPAVLEFNVRLGDPEAQVLIPALNTSLVEIADAVMARKLDELQVHFKENSHYVGVVIASKGYPETFDIGKEITLNDNNLTEEERTQSLLFHSGTKRIEGKLVTSGGRVFCAVGFGQSLEKAIAFSYRRLSTVSFEGMIYRNDIGRLNPPSF</sequence>
<dbReference type="AlphaFoldDB" id="B3DX73"/>
<evidence type="ECO:0000256" key="7">
    <source>
        <dbReference type="ARBA" id="ARBA00022755"/>
    </source>
</evidence>
<dbReference type="GO" id="GO:0009113">
    <property type="term" value="P:purine nucleobase biosynthetic process"/>
    <property type="evidence" value="ECO:0007669"/>
    <property type="project" value="InterPro"/>
</dbReference>
<reference evidence="15 16" key="1">
    <citation type="journal article" date="2008" name="Biol. Direct">
        <title>Complete genome sequence of the extremely acidophilic methanotroph isolate V4, Methylacidiphilum infernorum, a representative of the bacterial phylum Verrucomicrobia.</title>
        <authorList>
            <person name="Hou S."/>
            <person name="Makarova K.S."/>
            <person name="Saw J.H."/>
            <person name="Senin P."/>
            <person name="Ly B.V."/>
            <person name="Zhou Z."/>
            <person name="Ren Y."/>
            <person name="Wang J."/>
            <person name="Galperin M.Y."/>
            <person name="Omelchenko M.V."/>
            <person name="Wolf Y.I."/>
            <person name="Yutin N."/>
            <person name="Koonin E.V."/>
            <person name="Stott M.B."/>
            <person name="Mountain B.W."/>
            <person name="Crowe M.A."/>
            <person name="Smirnova A.V."/>
            <person name="Dunfield P.F."/>
            <person name="Feng L."/>
            <person name="Wang L."/>
            <person name="Alam M."/>
        </authorList>
    </citation>
    <scope>NUCLEOTIDE SEQUENCE [LARGE SCALE GENOMIC DNA]</scope>
    <source>
        <strain evidence="16">Isolate V4</strain>
    </source>
</reference>
<accession>B3DX73</accession>
<dbReference type="Gene3D" id="3.30.1490.20">
    <property type="entry name" value="ATP-grasp fold, A domain"/>
    <property type="match status" value="1"/>
</dbReference>
<feature type="domain" description="ATP-grasp" evidence="14">
    <location>
        <begin position="109"/>
        <end position="315"/>
    </location>
</feature>
<dbReference type="UniPathway" id="UPA00074">
    <property type="reaction ID" value="UER00125"/>
</dbReference>
<evidence type="ECO:0000256" key="6">
    <source>
        <dbReference type="ARBA" id="ARBA00022741"/>
    </source>
</evidence>
<dbReference type="SMART" id="SM01209">
    <property type="entry name" value="GARS_A"/>
    <property type="match status" value="1"/>
</dbReference>
<dbReference type="STRING" id="481448.Minf_1728"/>
<dbReference type="SUPFAM" id="SSF51246">
    <property type="entry name" value="Rudiment single hybrid motif"/>
    <property type="match status" value="1"/>
</dbReference>
<dbReference type="InterPro" id="IPR020561">
    <property type="entry name" value="PRibGlycinamid_synth_ATP-grasp"/>
</dbReference>
<dbReference type="PROSITE" id="PS50975">
    <property type="entry name" value="ATP_GRASP"/>
    <property type="match status" value="1"/>
</dbReference>
<dbReference type="Pfam" id="PF02844">
    <property type="entry name" value="GARS_N"/>
    <property type="match status" value="1"/>
</dbReference>
<dbReference type="EMBL" id="CP000975">
    <property type="protein sequence ID" value="ACD83782.1"/>
    <property type="molecule type" value="Genomic_DNA"/>
</dbReference>
<evidence type="ECO:0000256" key="13">
    <source>
        <dbReference type="PROSITE-ProRule" id="PRU00409"/>
    </source>
</evidence>
<keyword evidence="7 12" id="KW-0658">Purine biosynthesis</keyword>
<dbReference type="KEGG" id="min:Minf_1728"/>
<dbReference type="InterPro" id="IPR011761">
    <property type="entry name" value="ATP-grasp"/>
</dbReference>
<comment type="cofactor">
    <cofactor evidence="2">
        <name>Mg(2+)</name>
        <dbReference type="ChEBI" id="CHEBI:18420"/>
    </cofactor>
</comment>
<dbReference type="HOGENOM" id="CLU_027420_3_1_0"/>
<dbReference type="Pfam" id="PF02843">
    <property type="entry name" value="GARS_C"/>
    <property type="match status" value="1"/>
</dbReference>
<dbReference type="Gene3D" id="3.90.600.10">
    <property type="entry name" value="Phosphoribosylglycinamide synthetase, C-terminal domain"/>
    <property type="match status" value="1"/>
</dbReference>
<dbReference type="GO" id="GO:0006189">
    <property type="term" value="P:'de novo' IMP biosynthetic process"/>
    <property type="evidence" value="ECO:0007669"/>
    <property type="project" value="UniProtKB-UniRule"/>
</dbReference>
<dbReference type="InterPro" id="IPR016185">
    <property type="entry name" value="PreATP-grasp_dom_sf"/>
</dbReference>
<dbReference type="RefSeq" id="WP_012464064.1">
    <property type="nucleotide sequence ID" value="NC_010794.1"/>
</dbReference>
<dbReference type="NCBIfam" id="TIGR00877">
    <property type="entry name" value="purD"/>
    <property type="match status" value="1"/>
</dbReference>
<dbReference type="GO" id="GO:0005524">
    <property type="term" value="F:ATP binding"/>
    <property type="evidence" value="ECO:0007669"/>
    <property type="project" value="UniProtKB-UniRule"/>
</dbReference>
<evidence type="ECO:0000256" key="9">
    <source>
        <dbReference type="ARBA" id="ARBA00038345"/>
    </source>
</evidence>
<evidence type="ECO:0000313" key="15">
    <source>
        <dbReference type="EMBL" id="ACD83782.1"/>
    </source>
</evidence>
<comment type="cofactor">
    <cofactor evidence="1">
        <name>Mn(2+)</name>
        <dbReference type="ChEBI" id="CHEBI:29035"/>
    </cofactor>
</comment>
<dbReference type="HAMAP" id="MF_00138">
    <property type="entry name" value="GARS"/>
    <property type="match status" value="1"/>
</dbReference>
<dbReference type="InterPro" id="IPR020562">
    <property type="entry name" value="PRibGlycinamide_synth_N"/>
</dbReference>